<dbReference type="Proteomes" id="UP000707535">
    <property type="component" value="Unassembled WGS sequence"/>
</dbReference>
<organism evidence="1 2">
    <name type="scientific">Ligilactobacillus acidipiscis</name>
    <dbReference type="NCBI Taxonomy" id="89059"/>
    <lineage>
        <taxon>Bacteria</taxon>
        <taxon>Bacillati</taxon>
        <taxon>Bacillota</taxon>
        <taxon>Bacilli</taxon>
        <taxon>Lactobacillales</taxon>
        <taxon>Lactobacillaceae</taxon>
        <taxon>Ligilactobacillus</taxon>
    </lineage>
</organism>
<proteinExistence type="predicted"/>
<reference evidence="1" key="2">
    <citation type="submission" date="2021-09" db="EMBL/GenBank/DDBJ databases">
        <authorList>
            <person name="Gilroy R."/>
        </authorList>
    </citation>
    <scope>NUCLEOTIDE SEQUENCE</scope>
    <source>
        <strain evidence="1">CHK174-6876</strain>
    </source>
</reference>
<gene>
    <name evidence="1" type="ORF">K8V00_09875</name>
</gene>
<dbReference type="InterPro" id="IPR009414">
    <property type="entry name" value="DUF1064"/>
</dbReference>
<reference evidence="1" key="1">
    <citation type="journal article" date="2021" name="PeerJ">
        <title>Extensive microbial diversity within the chicken gut microbiome revealed by metagenomics and culture.</title>
        <authorList>
            <person name="Gilroy R."/>
            <person name="Ravi A."/>
            <person name="Getino M."/>
            <person name="Pursley I."/>
            <person name="Horton D.L."/>
            <person name="Alikhan N.F."/>
            <person name="Baker D."/>
            <person name="Gharbi K."/>
            <person name="Hall N."/>
            <person name="Watson M."/>
            <person name="Adriaenssens E.M."/>
            <person name="Foster-Nyarko E."/>
            <person name="Jarju S."/>
            <person name="Secka A."/>
            <person name="Antonio M."/>
            <person name="Oren A."/>
            <person name="Chaudhuri R.R."/>
            <person name="La Ragione R."/>
            <person name="Hildebrand F."/>
            <person name="Pallen M.J."/>
        </authorList>
    </citation>
    <scope>NUCLEOTIDE SEQUENCE</scope>
    <source>
        <strain evidence="1">CHK174-6876</strain>
    </source>
</reference>
<comment type="caution">
    <text evidence="1">The sequence shown here is derived from an EMBL/GenBank/DDBJ whole genome shotgun (WGS) entry which is preliminary data.</text>
</comment>
<protein>
    <submittedName>
        <fullName evidence="1">DUF1064 domain-containing protein</fullName>
    </submittedName>
</protein>
<evidence type="ECO:0000313" key="1">
    <source>
        <dbReference type="EMBL" id="HJE97918.1"/>
    </source>
</evidence>
<dbReference type="AlphaFoldDB" id="A0A921FBF4"/>
<dbReference type="Pfam" id="PF06356">
    <property type="entry name" value="DUF1064"/>
    <property type="match status" value="1"/>
</dbReference>
<sequence length="149" mass="17189">MAKSKKYFSNKVQCSDGYKFDSNKEHGFYHDYIKHCGYKFKVHPTINLLPKFAIGGMNMGGMSYTPDFIIYDMGKMKHVYDVKTSVSPKATDSAAKNRFKRFAFENNMPVEVVVPRAHDFKMTILGLTKSFEPQIFTNVDYDIHDYIGQ</sequence>
<evidence type="ECO:0000313" key="2">
    <source>
        <dbReference type="Proteomes" id="UP000707535"/>
    </source>
</evidence>
<name>A0A921FBF4_9LACO</name>
<accession>A0A921FBF4</accession>
<dbReference type="EMBL" id="DYXG01000095">
    <property type="protein sequence ID" value="HJE97918.1"/>
    <property type="molecule type" value="Genomic_DNA"/>
</dbReference>